<evidence type="ECO:0000259" key="2">
    <source>
        <dbReference type="PROSITE" id="PS50011"/>
    </source>
</evidence>
<dbReference type="SUPFAM" id="SSF56112">
    <property type="entry name" value="Protein kinase-like (PK-like)"/>
    <property type="match status" value="1"/>
</dbReference>
<dbReference type="Gene3D" id="1.10.510.10">
    <property type="entry name" value="Transferase(Phosphotransferase) domain 1"/>
    <property type="match status" value="1"/>
</dbReference>
<evidence type="ECO:0000313" key="4">
    <source>
        <dbReference type="Proteomes" id="UP000315496"/>
    </source>
</evidence>
<dbReference type="PROSITE" id="PS50011">
    <property type="entry name" value="PROTEIN_KINASE_DOM"/>
    <property type="match status" value="1"/>
</dbReference>
<dbReference type="InterPro" id="IPR036770">
    <property type="entry name" value="Ankyrin_rpt-contain_sf"/>
</dbReference>
<dbReference type="Pfam" id="PF12796">
    <property type="entry name" value="Ank_2"/>
    <property type="match status" value="2"/>
</dbReference>
<feature type="region of interest" description="Disordered" evidence="1">
    <location>
        <begin position="429"/>
        <end position="454"/>
    </location>
</feature>
<proteinExistence type="predicted"/>
<dbReference type="Proteomes" id="UP000315496">
    <property type="component" value="Chromosome 1"/>
</dbReference>
<dbReference type="SUPFAM" id="SSF48403">
    <property type="entry name" value="Ankyrin repeat"/>
    <property type="match status" value="1"/>
</dbReference>
<dbReference type="InterPro" id="IPR011009">
    <property type="entry name" value="Kinase-like_dom_sf"/>
</dbReference>
<feature type="domain" description="Protein kinase" evidence="2">
    <location>
        <begin position="8"/>
        <end position="301"/>
    </location>
</feature>
<dbReference type="Pfam" id="PF00069">
    <property type="entry name" value="Pkinase"/>
    <property type="match status" value="1"/>
</dbReference>
<dbReference type="InterPro" id="IPR002110">
    <property type="entry name" value="Ankyrin_rpt"/>
</dbReference>
<dbReference type="SMART" id="SM00220">
    <property type="entry name" value="S_TKc"/>
    <property type="match status" value="1"/>
</dbReference>
<dbReference type="PANTHER" id="PTHR24120:SF4">
    <property type="entry name" value="GH07239P"/>
    <property type="match status" value="1"/>
</dbReference>
<dbReference type="PANTHER" id="PTHR24120">
    <property type="entry name" value="GH07239P"/>
    <property type="match status" value="1"/>
</dbReference>
<evidence type="ECO:0000256" key="1">
    <source>
        <dbReference type="SAM" id="MobiDB-lite"/>
    </source>
</evidence>
<keyword evidence="3" id="KW-0418">Kinase</keyword>
<name>A0A4Z1TBL1_GIAMU</name>
<keyword evidence="4" id="KW-1185">Reference proteome</keyword>
<dbReference type="GO" id="GO:0005524">
    <property type="term" value="F:ATP binding"/>
    <property type="evidence" value="ECO:0007669"/>
    <property type="project" value="InterPro"/>
</dbReference>
<dbReference type="VEuPathDB" id="GiardiaDB:GMRT_10775"/>
<comment type="caution">
    <text evidence="3">The sequence shown here is derived from an EMBL/GenBank/DDBJ whole genome shotgun (WGS) entry which is preliminary data.</text>
</comment>
<evidence type="ECO:0000313" key="3">
    <source>
        <dbReference type="EMBL" id="TNJ30637.1"/>
    </source>
</evidence>
<dbReference type="SMART" id="SM00248">
    <property type="entry name" value="ANK"/>
    <property type="match status" value="8"/>
</dbReference>
<organism evidence="3 4">
    <name type="scientific">Giardia muris</name>
    <dbReference type="NCBI Taxonomy" id="5742"/>
    <lineage>
        <taxon>Eukaryota</taxon>
        <taxon>Metamonada</taxon>
        <taxon>Diplomonadida</taxon>
        <taxon>Hexamitidae</taxon>
        <taxon>Giardiinae</taxon>
        <taxon>Giardia</taxon>
    </lineage>
</organism>
<gene>
    <name evidence="3" type="ORF">GMRT_10775</name>
</gene>
<feature type="compositionally biased region" description="Polar residues" evidence="1">
    <location>
        <begin position="437"/>
        <end position="454"/>
    </location>
</feature>
<dbReference type="Pfam" id="PF00023">
    <property type="entry name" value="Ank"/>
    <property type="match status" value="1"/>
</dbReference>
<sequence>MSFYPANYTEEEVILTTRTAELCGATRQSDRRRVVVYKVRRDQLNPLQLFGMDGALRRFPFASCPYLTKCLSVQRHDAKKMTYVILRRDYVRPLADLILETKRRGDHISEAKIWLIATQICYALAYLHDPAQKQVNGGTPFLHMDIKPDTVYITEDDDYLLSIFSPTRYAEMPAVGDVCGRLRRFDTRTAHYPCENCDKCAYYTAPEWFASNTYTAASDMWAIGALLYELCTLQPLFLLQKDLSKKEVLEVMEGLKPDQCSVPVIYGDILRYTIIYLLTGSPDLRPTLNDFFQIGAVNTALMTMGRELPPGISLCAGSPMTNPFARKLSLVDRCSIDAPNLSPGLMMDILELAPPSNRETIITRFRSTTVVPEGTPDAFPIAPSRPVGACNILSTDLITNDLNKVHMDRETMSPSDQVYDTPGSVAAFKSIPRENPSDSIAGTASRSTKSDGTFSISALNPDETNSLMHAIMNNDLKAIERYIPTHAGRATTAGKTAMMLAAERNLPEVVRQLVLTEAKRTLKKPDLYIGETALMIAARRGFTKVVEVLAPFEAKLTRTDGQTAMMIAAQMQHLEVVNILAHYEPGLTDQDGWTALKIATNSGYQDIVESLAQYEAGIRDDRGETALMLAANKGFNEIVRVLRVHEGMIQTPNGQTALMCAAIKNQRGCCELLKAEVGKQKQDGTTALICAAYANAIDALSFLLPFEGGMKTFATHTKGEGYTALACAIDRNSSSCIKALIQLSEKERTYRYKGLTWQEYANRYSPAASATVQHALSSIPERR</sequence>
<reference evidence="3 4" key="1">
    <citation type="submission" date="2019-05" db="EMBL/GenBank/DDBJ databases">
        <title>The compact genome of Giardia muris reveals important steps in the evolution of intestinal protozoan parasites.</title>
        <authorList>
            <person name="Xu F."/>
            <person name="Jimenez-Gonzalez A."/>
            <person name="Einarsson E."/>
            <person name="Astvaldsson A."/>
            <person name="Peirasmaki D."/>
            <person name="Eckmann L."/>
            <person name="Andersson J.O."/>
            <person name="Svard S.G."/>
            <person name="Jerlstrom-Hultqvist J."/>
        </authorList>
    </citation>
    <scope>NUCLEOTIDE SEQUENCE [LARGE SCALE GENOMIC DNA]</scope>
    <source>
        <strain evidence="3 4">Roberts-Thomson</strain>
    </source>
</reference>
<protein>
    <submittedName>
        <fullName evidence="3">Kinase, NEK</fullName>
    </submittedName>
</protein>
<accession>A0A4Z1TBL1</accession>
<dbReference type="EMBL" id="VDLU01000001">
    <property type="protein sequence ID" value="TNJ30637.1"/>
    <property type="molecule type" value="Genomic_DNA"/>
</dbReference>
<dbReference type="OrthoDB" id="194358at2759"/>
<dbReference type="InterPro" id="IPR000719">
    <property type="entry name" value="Prot_kinase_dom"/>
</dbReference>
<dbReference type="AlphaFoldDB" id="A0A4Z1TBL1"/>
<dbReference type="GO" id="GO:0004672">
    <property type="term" value="F:protein kinase activity"/>
    <property type="evidence" value="ECO:0007669"/>
    <property type="project" value="InterPro"/>
</dbReference>
<dbReference type="Gene3D" id="1.25.40.20">
    <property type="entry name" value="Ankyrin repeat-containing domain"/>
    <property type="match status" value="1"/>
</dbReference>
<keyword evidence="3" id="KW-0808">Transferase</keyword>